<dbReference type="HOGENOM" id="CLU_082065_1_0_9"/>
<evidence type="ECO:0008006" key="4">
    <source>
        <dbReference type="Google" id="ProtNLM"/>
    </source>
</evidence>
<evidence type="ECO:0000313" key="2">
    <source>
        <dbReference type="EMBL" id="AGK95991.1"/>
    </source>
</evidence>
<dbReference type="Proteomes" id="UP000013523">
    <property type="component" value="Chromosome"/>
</dbReference>
<dbReference type="PATRIC" id="fig|86416.3.peg.971"/>
<reference evidence="2 3" key="1">
    <citation type="submission" date="2012-01" db="EMBL/GenBank/DDBJ databases">
        <title>Complete sequence of chromosome of Clostridium pasteurianum BC1.</title>
        <authorList>
            <consortium name="US DOE Joint Genome Institute"/>
            <person name="Lucas S."/>
            <person name="Han J."/>
            <person name="Lapidus A."/>
            <person name="Cheng J.-F."/>
            <person name="Goodwin L."/>
            <person name="Pitluck S."/>
            <person name="Peters L."/>
            <person name="Mikhailova N."/>
            <person name="Teshima H."/>
            <person name="Detter J.C."/>
            <person name="Han C."/>
            <person name="Tapia R."/>
            <person name="Land M."/>
            <person name="Hauser L."/>
            <person name="Kyrpides N."/>
            <person name="Ivanova N."/>
            <person name="Pagani I."/>
            <person name="Dunn J."/>
            <person name="Taghavi S."/>
            <person name="Francis A."/>
            <person name="van der Lelie D."/>
            <person name="Woyke T."/>
        </authorList>
    </citation>
    <scope>NUCLEOTIDE SEQUENCE [LARGE SCALE GENOMIC DNA]</scope>
    <source>
        <strain evidence="2 3">BC1</strain>
    </source>
</reference>
<evidence type="ECO:0000256" key="1">
    <source>
        <dbReference type="SAM" id="Phobius"/>
    </source>
</evidence>
<keyword evidence="1" id="KW-1133">Transmembrane helix</keyword>
<dbReference type="eggNOG" id="COG1277">
    <property type="taxonomic scope" value="Bacteria"/>
</dbReference>
<dbReference type="STRING" id="86416.Clopa_0978"/>
<feature type="transmembrane region" description="Helical" evidence="1">
    <location>
        <begin position="142"/>
        <end position="163"/>
    </location>
</feature>
<feature type="transmembrane region" description="Helical" evidence="1">
    <location>
        <begin position="218"/>
        <end position="237"/>
    </location>
</feature>
<feature type="transmembrane region" description="Helical" evidence="1">
    <location>
        <begin position="183"/>
        <end position="206"/>
    </location>
</feature>
<dbReference type="AlphaFoldDB" id="R4K2P3"/>
<name>R4K2P3_CLOPA</name>
<dbReference type="PANTHER" id="PTHR37305">
    <property type="entry name" value="INTEGRAL MEMBRANE PROTEIN-RELATED"/>
    <property type="match status" value="1"/>
</dbReference>
<keyword evidence="1" id="KW-0812">Transmembrane</keyword>
<dbReference type="GO" id="GO:0005886">
    <property type="term" value="C:plasma membrane"/>
    <property type="evidence" value="ECO:0007669"/>
    <property type="project" value="UniProtKB-SubCell"/>
</dbReference>
<proteinExistence type="predicted"/>
<feature type="transmembrane region" description="Helical" evidence="1">
    <location>
        <begin position="270"/>
        <end position="289"/>
    </location>
</feature>
<feature type="transmembrane region" description="Helical" evidence="1">
    <location>
        <begin position="20"/>
        <end position="39"/>
    </location>
</feature>
<accession>R4K2P3</accession>
<dbReference type="PANTHER" id="PTHR37305:SF1">
    <property type="entry name" value="MEMBRANE PROTEIN"/>
    <property type="match status" value="1"/>
</dbReference>
<protein>
    <recommendedName>
        <fullName evidence="4">ABC-2 family transporter protein</fullName>
    </recommendedName>
</protein>
<evidence type="ECO:0000313" key="3">
    <source>
        <dbReference type="Proteomes" id="UP000013523"/>
    </source>
</evidence>
<keyword evidence="1" id="KW-0472">Membrane</keyword>
<gene>
    <name evidence="2" type="ORF">Clopa_0978</name>
</gene>
<dbReference type="RefSeq" id="WP_015614315.1">
    <property type="nucleotide sequence ID" value="NC_021182.1"/>
</dbReference>
<keyword evidence="3" id="KW-1185">Reference proteome</keyword>
<dbReference type="OrthoDB" id="1701857at2"/>
<feature type="transmembrane region" description="Helical" evidence="1">
    <location>
        <begin position="100"/>
        <end position="121"/>
    </location>
</feature>
<sequence length="295" mass="32286">MCRLIHAEIYKLFRMRGFKILCIIALILGISMAGLSKLSSSEDFLKSSLKSFPPEQQQTYIEQLKKANAESYSKVTIGSMGFFVHSKDIFHPTGKDVFRASFGIGVIEILASVLIGSMIAIEYSSGTIKNILAYGKKREYYYIAKIVAAFVGFTIILGLMVTSTTIISSFTFGWGAPFAINDALYILKIFAAALAVGLGTISFLIFISTLVKSNGGTILIGIILFSISPMFIAFLYGKYTWFDKLYKCILPYNWALATSAAVTNNELLRASSLGIITLLITAAAGIAVFKNQDIK</sequence>
<dbReference type="Pfam" id="PF12679">
    <property type="entry name" value="ABC2_membrane_2"/>
    <property type="match status" value="1"/>
</dbReference>
<organism evidence="2 3">
    <name type="scientific">Clostridium pasteurianum BC1</name>
    <dbReference type="NCBI Taxonomy" id="86416"/>
    <lineage>
        <taxon>Bacteria</taxon>
        <taxon>Bacillati</taxon>
        <taxon>Bacillota</taxon>
        <taxon>Clostridia</taxon>
        <taxon>Eubacteriales</taxon>
        <taxon>Clostridiaceae</taxon>
        <taxon>Clostridium</taxon>
    </lineage>
</organism>
<dbReference type="EMBL" id="CP003261">
    <property type="protein sequence ID" value="AGK95991.1"/>
    <property type="molecule type" value="Genomic_DNA"/>
</dbReference>
<dbReference type="GO" id="GO:0140359">
    <property type="term" value="F:ABC-type transporter activity"/>
    <property type="evidence" value="ECO:0007669"/>
    <property type="project" value="InterPro"/>
</dbReference>
<dbReference type="KEGG" id="cpas:Clopa_0978"/>